<protein>
    <recommendedName>
        <fullName evidence="1">Transposase Tc1-like domain-containing protein</fullName>
    </recommendedName>
</protein>
<feature type="domain" description="Transposase Tc1-like" evidence="1">
    <location>
        <begin position="70"/>
        <end position="140"/>
    </location>
</feature>
<dbReference type="Proteomes" id="UP001108240">
    <property type="component" value="Unplaced"/>
</dbReference>
<dbReference type="Ensembl" id="ENSCCRT00000180500.1">
    <property type="protein sequence ID" value="ENSCCRP00000116483.1"/>
    <property type="gene ID" value="ENSCCRG00000061378.1"/>
</dbReference>
<dbReference type="GO" id="GO:0006313">
    <property type="term" value="P:DNA transposition"/>
    <property type="evidence" value="ECO:0007669"/>
    <property type="project" value="InterPro"/>
</dbReference>
<dbReference type="SUPFAM" id="SSF46689">
    <property type="entry name" value="Homeodomain-like"/>
    <property type="match status" value="1"/>
</dbReference>
<dbReference type="InterPro" id="IPR009057">
    <property type="entry name" value="Homeodomain-like_sf"/>
</dbReference>
<evidence type="ECO:0000313" key="3">
    <source>
        <dbReference type="Proteomes" id="UP001108240"/>
    </source>
</evidence>
<organism evidence="2 3">
    <name type="scientific">Cyprinus carpio carpio</name>
    <dbReference type="NCBI Taxonomy" id="630221"/>
    <lineage>
        <taxon>Eukaryota</taxon>
        <taxon>Metazoa</taxon>
        <taxon>Chordata</taxon>
        <taxon>Craniata</taxon>
        <taxon>Vertebrata</taxon>
        <taxon>Euteleostomi</taxon>
        <taxon>Actinopterygii</taxon>
        <taxon>Neopterygii</taxon>
        <taxon>Teleostei</taxon>
        <taxon>Ostariophysi</taxon>
        <taxon>Cypriniformes</taxon>
        <taxon>Cyprinidae</taxon>
        <taxon>Cyprininae</taxon>
        <taxon>Cyprinus</taxon>
    </lineage>
</organism>
<name>A0A9J7YC96_CYPCA</name>
<dbReference type="GeneTree" id="ENSGT01150000286933"/>
<reference evidence="2" key="2">
    <citation type="submission" date="2025-09" db="UniProtKB">
        <authorList>
            <consortium name="Ensembl"/>
        </authorList>
    </citation>
    <scope>IDENTIFICATION</scope>
</reference>
<dbReference type="GO" id="GO:0003677">
    <property type="term" value="F:DNA binding"/>
    <property type="evidence" value="ECO:0007669"/>
    <property type="project" value="InterPro"/>
</dbReference>
<dbReference type="Gene3D" id="3.30.420.10">
    <property type="entry name" value="Ribonuclease H-like superfamily/Ribonuclease H"/>
    <property type="match status" value="1"/>
</dbReference>
<keyword evidence="3" id="KW-1185">Reference proteome</keyword>
<dbReference type="OMA" id="IGAREMG"/>
<dbReference type="GO" id="GO:0015074">
    <property type="term" value="P:DNA integration"/>
    <property type="evidence" value="ECO:0007669"/>
    <property type="project" value="InterPro"/>
</dbReference>
<dbReference type="InterPro" id="IPR036397">
    <property type="entry name" value="RNaseH_sf"/>
</dbReference>
<dbReference type="Gene3D" id="1.10.10.10">
    <property type="entry name" value="Winged helix-like DNA-binding domain superfamily/Winged helix DNA-binding domain"/>
    <property type="match status" value="1"/>
</dbReference>
<reference evidence="2" key="1">
    <citation type="submission" date="2025-08" db="UniProtKB">
        <authorList>
            <consortium name="Ensembl"/>
        </authorList>
    </citation>
    <scope>IDENTIFICATION</scope>
</reference>
<accession>A0A9J7YC96</accession>
<dbReference type="InterPro" id="IPR036388">
    <property type="entry name" value="WH-like_DNA-bd_sf"/>
</dbReference>
<evidence type="ECO:0000259" key="1">
    <source>
        <dbReference type="Pfam" id="PF01498"/>
    </source>
</evidence>
<dbReference type="InterPro" id="IPR002492">
    <property type="entry name" value="Transposase_Tc1-like"/>
</dbReference>
<evidence type="ECO:0000313" key="2">
    <source>
        <dbReference type="Ensembl" id="ENSCCRP00000116483.1"/>
    </source>
</evidence>
<dbReference type="AlphaFoldDB" id="A0A9J7YC96"/>
<sequence length="160" mass="18508">MGKKGDLSDFERGMVVGARRTGLSISKTADLLGFSCTTISRVYREWSGKEKISSEQLCGRKCLVDVRGQRRMGRLVRDDRKATVTQITTRYNQGMQYTISKRTTCRTLKQMGYSSRRPHQVLLSVKNRKRRLQFAQAHQNWTIEGWKNVAWSDDSPFLDR</sequence>
<dbReference type="Pfam" id="PF01498">
    <property type="entry name" value="HTH_Tnp_Tc3_2"/>
    <property type="match status" value="1"/>
</dbReference>
<proteinExistence type="predicted"/>